<feature type="transmembrane region" description="Helical" evidence="1">
    <location>
        <begin position="9"/>
        <end position="30"/>
    </location>
</feature>
<evidence type="ECO:0000313" key="2">
    <source>
        <dbReference type="EMBL" id="MEQ2519007.1"/>
    </source>
</evidence>
<comment type="caution">
    <text evidence="2">The sequence shown here is derived from an EMBL/GenBank/DDBJ whole genome shotgun (WGS) entry which is preliminary data.</text>
</comment>
<feature type="transmembrane region" description="Helical" evidence="1">
    <location>
        <begin position="72"/>
        <end position="92"/>
    </location>
</feature>
<evidence type="ECO:0000256" key="1">
    <source>
        <dbReference type="SAM" id="Phobius"/>
    </source>
</evidence>
<dbReference type="EMBL" id="JBBMFA010000031">
    <property type="protein sequence ID" value="MEQ2519007.1"/>
    <property type="molecule type" value="Genomic_DNA"/>
</dbReference>
<keyword evidence="1" id="KW-0472">Membrane</keyword>
<keyword evidence="3" id="KW-1185">Reference proteome</keyword>
<accession>A0ABV1GAZ8</accession>
<dbReference type="RefSeq" id="WP_349214209.1">
    <property type="nucleotide sequence ID" value="NZ_JBBMFA010000031.1"/>
</dbReference>
<evidence type="ECO:0000313" key="3">
    <source>
        <dbReference type="Proteomes" id="UP001477672"/>
    </source>
</evidence>
<dbReference type="Proteomes" id="UP001477672">
    <property type="component" value="Unassembled WGS sequence"/>
</dbReference>
<keyword evidence="1" id="KW-0812">Transmembrane</keyword>
<name>A0ABV1GAZ8_9FIRM</name>
<proteinExistence type="predicted"/>
<sequence length="99" mass="10970">MHTKRQRAFLLMTCATLMVALFFSILFITLETEHHCIGDDCPICASLQQAEQTLNLLGAAHGPSAWPTACSVWLAESIILSWLILLCISPVAQKVRMNN</sequence>
<keyword evidence="1" id="KW-1133">Transmembrane helix</keyword>
<reference evidence="2 3" key="1">
    <citation type="submission" date="2024-03" db="EMBL/GenBank/DDBJ databases">
        <title>Human intestinal bacterial collection.</title>
        <authorList>
            <person name="Pauvert C."/>
            <person name="Hitch T.C.A."/>
            <person name="Clavel T."/>
        </authorList>
    </citation>
    <scope>NUCLEOTIDE SEQUENCE [LARGE SCALE GENOMIC DNA]</scope>
    <source>
        <strain evidence="2 3">CLA-JM-H11</strain>
    </source>
</reference>
<gene>
    <name evidence="2" type="ORF">WMO24_00920</name>
</gene>
<evidence type="ECO:0008006" key="4">
    <source>
        <dbReference type="Google" id="ProtNLM"/>
    </source>
</evidence>
<protein>
    <recommendedName>
        <fullName evidence="4">AraC family transcriptional regulator</fullName>
    </recommendedName>
</protein>
<organism evidence="2 3">
    <name type="scientific">Ruthenibacterium intestinale</name>
    <dbReference type="NCBI Taxonomy" id="3133163"/>
    <lineage>
        <taxon>Bacteria</taxon>
        <taxon>Bacillati</taxon>
        <taxon>Bacillota</taxon>
        <taxon>Clostridia</taxon>
        <taxon>Eubacteriales</taxon>
        <taxon>Oscillospiraceae</taxon>
        <taxon>Ruthenibacterium</taxon>
    </lineage>
</organism>